<evidence type="ECO:0000313" key="4">
    <source>
        <dbReference type="Proteomes" id="UP000886998"/>
    </source>
</evidence>
<dbReference type="Gene3D" id="3.90.1300.10">
    <property type="entry name" value="Amidase signature (AS) domain"/>
    <property type="match status" value="2"/>
</dbReference>
<keyword evidence="4" id="KW-1185">Reference proteome</keyword>
<feature type="active site" description="Charge relay system" evidence="1">
    <location>
        <position position="214"/>
    </location>
</feature>
<gene>
    <name evidence="3" type="primary">FAAH2</name>
    <name evidence="3" type="ORF">TNIN_6511</name>
</gene>
<feature type="domain" description="Amidase" evidence="2">
    <location>
        <begin position="78"/>
        <end position="352"/>
    </location>
</feature>
<protein>
    <submittedName>
        <fullName evidence="3">Fatty-acid amide hydrolase 2</fullName>
    </submittedName>
</protein>
<reference evidence="3" key="1">
    <citation type="submission" date="2020-08" db="EMBL/GenBank/DDBJ databases">
        <title>Multicomponent nature underlies the extraordinary mechanical properties of spider dragline silk.</title>
        <authorList>
            <person name="Kono N."/>
            <person name="Nakamura H."/>
            <person name="Mori M."/>
            <person name="Yoshida Y."/>
            <person name="Ohtoshi R."/>
            <person name="Malay A.D."/>
            <person name="Moran D.A.P."/>
            <person name="Tomita M."/>
            <person name="Numata K."/>
            <person name="Arakawa K."/>
        </authorList>
    </citation>
    <scope>NUCLEOTIDE SEQUENCE</scope>
</reference>
<keyword evidence="3" id="KW-0378">Hydrolase</keyword>
<dbReference type="InterPro" id="IPR036928">
    <property type="entry name" value="AS_sf"/>
</dbReference>
<dbReference type="SUPFAM" id="SSF75304">
    <property type="entry name" value="Amidase signature (AS) enzymes"/>
    <property type="match status" value="1"/>
</dbReference>
<name>A0A8X7C275_9ARAC</name>
<dbReference type="AlphaFoldDB" id="A0A8X7C275"/>
<dbReference type="OrthoDB" id="6428749at2759"/>
<feature type="active site" description="Acyl-ester intermediate" evidence="1">
    <location>
        <position position="238"/>
    </location>
</feature>
<accession>A0A8X7C275</accession>
<dbReference type="InterPro" id="IPR052739">
    <property type="entry name" value="FAAH2"/>
</dbReference>
<dbReference type="PANTHER" id="PTHR43372">
    <property type="entry name" value="FATTY-ACID AMIDE HYDROLASE"/>
    <property type="match status" value="1"/>
</dbReference>
<dbReference type="EMBL" id="BMAV01007907">
    <property type="protein sequence ID" value="GFY51122.1"/>
    <property type="molecule type" value="Genomic_DNA"/>
</dbReference>
<proteinExistence type="predicted"/>
<evidence type="ECO:0000256" key="1">
    <source>
        <dbReference type="PIRSR" id="PIRSR001221-1"/>
    </source>
</evidence>
<dbReference type="PANTHER" id="PTHR43372:SF4">
    <property type="entry name" value="FATTY-ACID AMIDE HYDROLASE 2"/>
    <property type="match status" value="1"/>
</dbReference>
<sequence>SNKTERKTIQFVLSMTTELNRIILAKTYPISDYALDFIYHLLNGPTKSLPAIDNKILLLPATELAAKIRNRQLKCKDVMKTYILRSQQVHPYINAVTDARYEDALQEATAVDHFLESGEKTEDQIAEETPLLGVPFSCKEVLGIKGLLQTAGLVTAKNRVAEEDCDAAALCRKAGAIPVTVTNVPEICMWWDSLNQVFGKTMNPYNNARIPGGSSGGEAALITSAGAVIGIGTDLGGSIRIPAGFCGIYGHKPSKGSVSNWGSFPHCQMSPDKTDSRPTERFISTGPLCRYAKDLPLLLKVLSGNDNRIKMDERVDFRKVKVYYMEEMPGMFNESQPDIKNAVIKAARHFEEEFGLKATSLLIKEMEFAIQIAMSKSGKGKNYSSLLEKYSAFEKKFEDILNEDAIFLFPMHPEPPPHRCTTIPKMRNIGYTAIFNILGYPCTVVPAGLSNDLPISIQIVSGKFRDHLTIAAAQELEKVFCGWKSPCPVEV</sequence>
<dbReference type="GO" id="GO:0016787">
    <property type="term" value="F:hydrolase activity"/>
    <property type="evidence" value="ECO:0007669"/>
    <property type="project" value="UniProtKB-KW"/>
</dbReference>
<feature type="non-terminal residue" evidence="3">
    <location>
        <position position="1"/>
    </location>
</feature>
<dbReference type="Pfam" id="PF01425">
    <property type="entry name" value="Amidase"/>
    <property type="match status" value="1"/>
</dbReference>
<comment type="caution">
    <text evidence="3">The sequence shown here is derived from an EMBL/GenBank/DDBJ whole genome shotgun (WGS) entry which is preliminary data.</text>
</comment>
<dbReference type="InterPro" id="IPR023631">
    <property type="entry name" value="Amidase_dom"/>
</dbReference>
<evidence type="ECO:0000259" key="2">
    <source>
        <dbReference type="Pfam" id="PF01425"/>
    </source>
</evidence>
<evidence type="ECO:0000313" key="3">
    <source>
        <dbReference type="EMBL" id="GFY51122.1"/>
    </source>
</evidence>
<dbReference type="Proteomes" id="UP000886998">
    <property type="component" value="Unassembled WGS sequence"/>
</dbReference>
<dbReference type="GO" id="GO:0012505">
    <property type="term" value="C:endomembrane system"/>
    <property type="evidence" value="ECO:0007669"/>
    <property type="project" value="TreeGrafter"/>
</dbReference>
<feature type="active site" description="Charge relay system" evidence="1">
    <location>
        <position position="139"/>
    </location>
</feature>
<organism evidence="3 4">
    <name type="scientific">Trichonephila inaurata madagascariensis</name>
    <dbReference type="NCBI Taxonomy" id="2747483"/>
    <lineage>
        <taxon>Eukaryota</taxon>
        <taxon>Metazoa</taxon>
        <taxon>Ecdysozoa</taxon>
        <taxon>Arthropoda</taxon>
        <taxon>Chelicerata</taxon>
        <taxon>Arachnida</taxon>
        <taxon>Araneae</taxon>
        <taxon>Araneomorphae</taxon>
        <taxon>Entelegynae</taxon>
        <taxon>Araneoidea</taxon>
        <taxon>Nephilidae</taxon>
        <taxon>Trichonephila</taxon>
        <taxon>Trichonephila inaurata</taxon>
    </lineage>
</organism>
<dbReference type="PIRSF" id="PIRSF001221">
    <property type="entry name" value="Amidase_fungi"/>
    <property type="match status" value="1"/>
</dbReference>